<dbReference type="InterPro" id="IPR012338">
    <property type="entry name" value="Beta-lactam/transpept-like"/>
</dbReference>
<dbReference type="InterPro" id="IPR036950">
    <property type="entry name" value="PBP_transglycosylase"/>
</dbReference>
<evidence type="ECO:0000256" key="5">
    <source>
        <dbReference type="ARBA" id="ARBA00022801"/>
    </source>
</evidence>
<comment type="catalytic activity">
    <reaction evidence="8">
        <text>[GlcNAc-(1-&gt;4)-Mur2Ac(oyl-L-Ala-gamma-D-Glu-L-Lys-D-Ala-D-Ala)](n)-di-trans,octa-cis-undecaprenyl diphosphate + beta-D-GlcNAc-(1-&gt;4)-Mur2Ac(oyl-L-Ala-gamma-D-Glu-L-Lys-D-Ala-D-Ala)-di-trans,octa-cis-undecaprenyl diphosphate = [GlcNAc-(1-&gt;4)-Mur2Ac(oyl-L-Ala-gamma-D-Glu-L-Lys-D-Ala-D-Ala)](n+1)-di-trans,octa-cis-undecaprenyl diphosphate + di-trans,octa-cis-undecaprenyl diphosphate + H(+)</text>
        <dbReference type="Rhea" id="RHEA:23708"/>
        <dbReference type="Rhea" id="RHEA-COMP:9602"/>
        <dbReference type="Rhea" id="RHEA-COMP:9603"/>
        <dbReference type="ChEBI" id="CHEBI:15378"/>
        <dbReference type="ChEBI" id="CHEBI:58405"/>
        <dbReference type="ChEBI" id="CHEBI:60033"/>
        <dbReference type="ChEBI" id="CHEBI:78435"/>
        <dbReference type="EC" id="2.4.99.28"/>
    </reaction>
</comment>
<evidence type="ECO:0000256" key="7">
    <source>
        <dbReference type="ARBA" id="ARBA00034000"/>
    </source>
</evidence>
<proteinExistence type="predicted"/>
<feature type="region of interest" description="Disordered" evidence="9">
    <location>
        <begin position="650"/>
        <end position="736"/>
    </location>
</feature>
<organism evidence="12 13">
    <name type="scientific">Nonomuraea recticatena</name>
    <dbReference type="NCBI Taxonomy" id="46178"/>
    <lineage>
        <taxon>Bacteria</taxon>
        <taxon>Bacillati</taxon>
        <taxon>Actinomycetota</taxon>
        <taxon>Actinomycetes</taxon>
        <taxon>Streptosporangiales</taxon>
        <taxon>Streptosporangiaceae</taxon>
        <taxon>Nonomuraea</taxon>
    </lineage>
</organism>
<dbReference type="Pfam" id="PF00905">
    <property type="entry name" value="Transpeptidase"/>
    <property type="match status" value="1"/>
</dbReference>
<accession>A0ABP6DPX1</accession>
<feature type="compositionally biased region" description="Basic and acidic residues" evidence="9">
    <location>
        <begin position="572"/>
        <end position="582"/>
    </location>
</feature>
<keyword evidence="2" id="KW-0645">Protease</keyword>
<keyword evidence="6" id="KW-0511">Multifunctional enzyme</keyword>
<feature type="domain" description="Glycosyl transferase family 51" evidence="11">
    <location>
        <begin position="50"/>
        <end position="222"/>
    </location>
</feature>
<dbReference type="Gene3D" id="1.10.3810.10">
    <property type="entry name" value="Biosynthetic peptidoglycan transglycosylase-like"/>
    <property type="match status" value="1"/>
</dbReference>
<keyword evidence="13" id="KW-1185">Reference proteome</keyword>
<dbReference type="InterPro" id="IPR001264">
    <property type="entry name" value="Glyco_trans_51"/>
</dbReference>
<dbReference type="SUPFAM" id="SSF53955">
    <property type="entry name" value="Lysozyme-like"/>
    <property type="match status" value="1"/>
</dbReference>
<dbReference type="InterPro" id="IPR023346">
    <property type="entry name" value="Lysozyme-like_dom_sf"/>
</dbReference>
<evidence type="ECO:0000313" key="12">
    <source>
        <dbReference type="EMBL" id="GAA2646844.1"/>
    </source>
</evidence>
<gene>
    <name evidence="12" type="ORF">GCM10010412_009880</name>
</gene>
<comment type="catalytic activity">
    <reaction evidence="7">
        <text>Preferential cleavage: (Ac)2-L-Lys-D-Ala-|-D-Ala. Also transpeptidation of peptidyl-alanyl moieties that are N-acyl substituents of D-alanine.</text>
        <dbReference type="EC" id="3.4.16.4"/>
    </reaction>
</comment>
<dbReference type="InterPro" id="IPR001460">
    <property type="entry name" value="PCN-bd_Tpept"/>
</dbReference>
<dbReference type="EMBL" id="BAAATE010000002">
    <property type="protein sequence ID" value="GAA2646844.1"/>
    <property type="molecule type" value="Genomic_DNA"/>
</dbReference>
<feature type="domain" description="Penicillin-binding protein transpeptidase" evidence="10">
    <location>
        <begin position="316"/>
        <end position="558"/>
    </location>
</feature>
<dbReference type="Gene3D" id="3.40.710.10">
    <property type="entry name" value="DD-peptidase/beta-lactamase superfamily"/>
    <property type="match status" value="1"/>
</dbReference>
<evidence type="ECO:0000256" key="3">
    <source>
        <dbReference type="ARBA" id="ARBA00022676"/>
    </source>
</evidence>
<evidence type="ECO:0000256" key="1">
    <source>
        <dbReference type="ARBA" id="ARBA00022645"/>
    </source>
</evidence>
<dbReference type="Proteomes" id="UP001501666">
    <property type="component" value="Unassembled WGS sequence"/>
</dbReference>
<keyword evidence="4" id="KW-0808">Transferase</keyword>
<comment type="caution">
    <text evidence="12">The sequence shown here is derived from an EMBL/GenBank/DDBJ whole genome shotgun (WGS) entry which is preliminary data.</text>
</comment>
<keyword evidence="1" id="KW-0121">Carboxypeptidase</keyword>
<evidence type="ECO:0000256" key="6">
    <source>
        <dbReference type="ARBA" id="ARBA00023268"/>
    </source>
</evidence>
<reference evidence="13" key="1">
    <citation type="journal article" date="2019" name="Int. J. Syst. Evol. Microbiol.">
        <title>The Global Catalogue of Microorganisms (GCM) 10K type strain sequencing project: providing services to taxonomists for standard genome sequencing and annotation.</title>
        <authorList>
            <consortium name="The Broad Institute Genomics Platform"/>
            <consortium name="The Broad Institute Genome Sequencing Center for Infectious Disease"/>
            <person name="Wu L."/>
            <person name="Ma J."/>
        </authorList>
    </citation>
    <scope>NUCLEOTIDE SEQUENCE [LARGE SCALE GENOMIC DNA]</scope>
    <source>
        <strain evidence="13">JCM 6835</strain>
    </source>
</reference>
<name>A0ABP6DPX1_9ACTN</name>
<evidence type="ECO:0000313" key="13">
    <source>
        <dbReference type="Proteomes" id="UP001501666"/>
    </source>
</evidence>
<evidence type="ECO:0000259" key="10">
    <source>
        <dbReference type="Pfam" id="PF00905"/>
    </source>
</evidence>
<feature type="compositionally biased region" description="Pro residues" evidence="9">
    <location>
        <begin position="656"/>
        <end position="669"/>
    </location>
</feature>
<keyword evidence="3" id="KW-0328">Glycosyltransferase</keyword>
<dbReference type="PANTHER" id="PTHR32282">
    <property type="entry name" value="BINDING PROTEIN TRANSPEPTIDASE, PUTATIVE-RELATED"/>
    <property type="match status" value="1"/>
</dbReference>
<dbReference type="SUPFAM" id="SSF56601">
    <property type="entry name" value="beta-lactamase/transpeptidase-like"/>
    <property type="match status" value="1"/>
</dbReference>
<feature type="compositionally biased region" description="Gly residues" evidence="9">
    <location>
        <begin position="716"/>
        <end position="728"/>
    </location>
</feature>
<evidence type="ECO:0000259" key="11">
    <source>
        <dbReference type="Pfam" id="PF00912"/>
    </source>
</evidence>
<protein>
    <submittedName>
        <fullName evidence="12">Transglycosylase domain-containing protein</fullName>
    </submittedName>
</protein>
<evidence type="ECO:0000256" key="2">
    <source>
        <dbReference type="ARBA" id="ARBA00022670"/>
    </source>
</evidence>
<dbReference type="Pfam" id="PF00912">
    <property type="entry name" value="Transgly"/>
    <property type="match status" value="1"/>
</dbReference>
<evidence type="ECO:0000256" key="4">
    <source>
        <dbReference type="ARBA" id="ARBA00022679"/>
    </source>
</evidence>
<feature type="region of interest" description="Disordered" evidence="9">
    <location>
        <begin position="572"/>
        <end position="603"/>
    </location>
</feature>
<dbReference type="InterPro" id="IPR050396">
    <property type="entry name" value="Glycosyltr_51/Transpeptidase"/>
</dbReference>
<dbReference type="PANTHER" id="PTHR32282:SF34">
    <property type="entry name" value="PENICILLIN-BINDING PROTEIN 1A"/>
    <property type="match status" value="1"/>
</dbReference>
<keyword evidence="5" id="KW-0378">Hydrolase</keyword>
<dbReference type="RefSeq" id="WP_346143606.1">
    <property type="nucleotide sequence ID" value="NZ_BAAATE010000002.1"/>
</dbReference>
<feature type="region of interest" description="Disordered" evidence="9">
    <location>
        <begin position="524"/>
        <end position="548"/>
    </location>
</feature>
<sequence length="736" mass="79051">MAGLVVVAAGLFGMIAVGYANTSIPTGEKDGVADRGSVIYYADGRTVLARLGVKRTPVTYDQIPRAVQDAVIAAENSGFREDAGIDFSGMVRSLWSTVSGQQVQGASTITQQMARNYYDGVGTERSIQRKIKEIFVAVKLNKTLPKEEILEKYLNTIYFGRGAYGIGAAAQAFFGKRIGQLTPEQGAYLAGRIQNPDAFDRAEIKGDTGATEFRYRYVTGQMAKLDPVKYGDLPAASPTSPKRIPYRTKDYYQGANGYMVVQVLEELKTRDIQPDEVRRGGYRIISTFDRKLMEVARQAVKTTMATQSNQFHAGLAAVNPRNGRVVAFYGGDDYEKNQWNTAFDSAKQAASAFKPYVLAAWLKAGYSLDSHVPGNQTVPRVLPGQAPGGIRNEHPQAKNAMDVTYATAHSINTAYASMAYALPNQIEDVREIAERAGLDGDRMEDDVKEHGYQFSIGSAPVTPVEQAAGYSMFANQGRHTDYHVVQAVYKGKELYLPEQRASRQVISAEVAADATSAMRQVLTSGTAGGKGLGNRPSAGKTGTNNDNKEAWFVGYTPQLSVAVGMYREECRTRSGKLVEPRHSSCPLTPGGRPSKKYGDHRPYTTAREVPLGPGWEGAGPPTTVWRAFMLAAHEGKPIEHFAPKAGIGQQEDLVPKPAPTPPTPTPPPAELDANDGDTCDPSGVCDGGDLGDPTEDDVSEESRTDADGPTAPPPGGGSHLPGPAGSGHGATEITDS</sequence>
<evidence type="ECO:0000256" key="8">
    <source>
        <dbReference type="ARBA" id="ARBA00049902"/>
    </source>
</evidence>
<evidence type="ECO:0000256" key="9">
    <source>
        <dbReference type="SAM" id="MobiDB-lite"/>
    </source>
</evidence>